<evidence type="ECO:0000313" key="2">
    <source>
        <dbReference type="EMBL" id="GFS61536.1"/>
    </source>
</evidence>
<sequence>PRPPMQLDYKTTPPISVDQLDVV</sequence>
<reference evidence="2" key="1">
    <citation type="submission" date="2020-08" db="EMBL/GenBank/DDBJ databases">
        <title>Multicomponent nature underlies the extraordinary mechanical properties of spider dragline silk.</title>
        <authorList>
            <person name="Kono N."/>
            <person name="Nakamura H."/>
            <person name="Mori M."/>
            <person name="Yoshida Y."/>
            <person name="Ohtoshi R."/>
            <person name="Malay A.D."/>
            <person name="Moran D.A.P."/>
            <person name="Tomita M."/>
            <person name="Numata K."/>
            <person name="Arakawa K."/>
        </authorList>
    </citation>
    <scope>NUCLEOTIDE SEQUENCE</scope>
</reference>
<feature type="region of interest" description="Disordered" evidence="1">
    <location>
        <begin position="1"/>
        <end position="23"/>
    </location>
</feature>
<name>A0A8X6MKJ6_NEPPI</name>
<dbReference type="AlphaFoldDB" id="A0A8X6MKJ6"/>
<feature type="non-terminal residue" evidence="2">
    <location>
        <position position="1"/>
    </location>
</feature>
<gene>
    <name evidence="2" type="primary">X975_19031</name>
    <name evidence="2" type="ORF">NPIL_416391</name>
</gene>
<accession>A0A8X6MKJ6</accession>
<evidence type="ECO:0000256" key="1">
    <source>
        <dbReference type="SAM" id="MobiDB-lite"/>
    </source>
</evidence>
<evidence type="ECO:0000313" key="3">
    <source>
        <dbReference type="Proteomes" id="UP000887013"/>
    </source>
</evidence>
<dbReference type="Proteomes" id="UP000887013">
    <property type="component" value="Unassembled WGS sequence"/>
</dbReference>
<dbReference type="OrthoDB" id="565904at2759"/>
<comment type="caution">
    <text evidence="2">The sequence shown here is derived from an EMBL/GenBank/DDBJ whole genome shotgun (WGS) entry which is preliminary data.</text>
</comment>
<dbReference type="EMBL" id="BMAW01047559">
    <property type="protein sequence ID" value="GFS61536.1"/>
    <property type="molecule type" value="Genomic_DNA"/>
</dbReference>
<proteinExistence type="predicted"/>
<protein>
    <submittedName>
        <fullName evidence="2">Uncharacterized protein</fullName>
    </submittedName>
</protein>
<keyword evidence="3" id="KW-1185">Reference proteome</keyword>
<organism evidence="2 3">
    <name type="scientific">Nephila pilipes</name>
    <name type="common">Giant wood spider</name>
    <name type="synonym">Nephila maculata</name>
    <dbReference type="NCBI Taxonomy" id="299642"/>
    <lineage>
        <taxon>Eukaryota</taxon>
        <taxon>Metazoa</taxon>
        <taxon>Ecdysozoa</taxon>
        <taxon>Arthropoda</taxon>
        <taxon>Chelicerata</taxon>
        <taxon>Arachnida</taxon>
        <taxon>Araneae</taxon>
        <taxon>Araneomorphae</taxon>
        <taxon>Entelegynae</taxon>
        <taxon>Araneoidea</taxon>
        <taxon>Nephilidae</taxon>
        <taxon>Nephila</taxon>
    </lineage>
</organism>